<dbReference type="Gene3D" id="3.50.50.60">
    <property type="entry name" value="FAD/NAD(P)-binding domain"/>
    <property type="match status" value="1"/>
</dbReference>
<evidence type="ECO:0008006" key="3">
    <source>
        <dbReference type="Google" id="ProtNLM"/>
    </source>
</evidence>
<comment type="caution">
    <text evidence="1">The sequence shown here is derived from an EMBL/GenBank/DDBJ whole genome shotgun (WGS) entry which is preliminary data.</text>
</comment>
<dbReference type="SUPFAM" id="SSF51905">
    <property type="entry name" value="FAD/NAD(P)-binding domain"/>
    <property type="match status" value="1"/>
</dbReference>
<proteinExistence type="predicted"/>
<protein>
    <recommendedName>
        <fullName evidence="3">Tryptophan 7-halogenase</fullName>
    </recommendedName>
</protein>
<dbReference type="InterPro" id="IPR006905">
    <property type="entry name" value="Flavin_halogenase"/>
</dbReference>
<evidence type="ECO:0000313" key="1">
    <source>
        <dbReference type="EMBL" id="MXO70698.1"/>
    </source>
</evidence>
<dbReference type="InterPro" id="IPR036188">
    <property type="entry name" value="FAD/NAD-bd_sf"/>
</dbReference>
<dbReference type="Pfam" id="PF04820">
    <property type="entry name" value="Trp_halogenase"/>
    <property type="match status" value="1"/>
</dbReference>
<dbReference type="EMBL" id="WTYV01000001">
    <property type="protein sequence ID" value="MXO70698.1"/>
    <property type="molecule type" value="Genomic_DNA"/>
</dbReference>
<sequence>MSAPRERLRRVCIVGGGQVAVLTAVAMRRTLPDCQVVLVGTPADPGAYADRALTALPFTNALHERLGVDEQQIVARAGGSHRLVQRYFGWAAPDSMGTMAYGAELDAQSRTRFAREWGGGPRNAGSGGRVAGSAAHSLAEVLADAGRFAVPPAGQATPLDGIDFGLRWNGPAYRDLLVAAAQARQVVYVPGTLEGALRDAAGGLASITVAGQGAIEADLFIDCSGPAGSLIALVAGDAWHDWRPCLPVRHLFHARPGQPLLALEDRATLVPQGWLSAVAGRDGLHLVLGYGEKVGEAEARAALPGQPEALVEIAPGCRPESWVGNVVALGDAAAWFEPLAHLNLDLAHRQLALLLEMLPGRPIEPLERAEYNRRAALMAAGVRDVLALHYAAPQAQVVFGQQVLPESVAHMLDQFTRRGRVPFREEAPFAPAEMAALLLSLGYPAGKGAQAGSHDAAEAAAARRAFDQRAQAVLAFAPPYRDFITSGAQATGNPVTDDLQY</sequence>
<dbReference type="PANTHER" id="PTHR43747">
    <property type="entry name" value="FAD-BINDING PROTEIN"/>
    <property type="match status" value="1"/>
</dbReference>
<accession>A0A844YUY9</accession>
<dbReference type="PANTHER" id="PTHR43747:SF4">
    <property type="entry name" value="FLAVIN-DEPENDENT TRYPTOPHAN HALOGENASE"/>
    <property type="match status" value="1"/>
</dbReference>
<evidence type="ECO:0000313" key="2">
    <source>
        <dbReference type="Proteomes" id="UP000466966"/>
    </source>
</evidence>
<name>A0A844YUY9_9SPHN</name>
<dbReference type="RefSeq" id="WP_160770579.1">
    <property type="nucleotide sequence ID" value="NZ_WTYV01000001.1"/>
</dbReference>
<dbReference type="OrthoDB" id="462203at2"/>
<dbReference type="GO" id="GO:0004497">
    <property type="term" value="F:monooxygenase activity"/>
    <property type="evidence" value="ECO:0007669"/>
    <property type="project" value="InterPro"/>
</dbReference>
<dbReference type="AlphaFoldDB" id="A0A844YUY9"/>
<reference evidence="1 2" key="1">
    <citation type="submission" date="2019-12" db="EMBL/GenBank/DDBJ databases">
        <title>Genomic-based taxomic classification of the family Erythrobacteraceae.</title>
        <authorList>
            <person name="Xu L."/>
        </authorList>
    </citation>
    <scope>NUCLEOTIDE SEQUENCE [LARGE SCALE GENOMIC DNA]</scope>
    <source>
        <strain evidence="1 2">M0322</strain>
    </source>
</reference>
<organism evidence="1 2">
    <name type="scientific">Alteraurantiacibacter buctensis</name>
    <dbReference type="NCBI Taxonomy" id="1503981"/>
    <lineage>
        <taxon>Bacteria</taxon>
        <taxon>Pseudomonadati</taxon>
        <taxon>Pseudomonadota</taxon>
        <taxon>Alphaproteobacteria</taxon>
        <taxon>Sphingomonadales</taxon>
        <taxon>Erythrobacteraceae</taxon>
        <taxon>Alteraurantiacibacter</taxon>
    </lineage>
</organism>
<dbReference type="Proteomes" id="UP000466966">
    <property type="component" value="Unassembled WGS sequence"/>
</dbReference>
<gene>
    <name evidence="1" type="ORF">GRI99_03510</name>
</gene>
<keyword evidence="2" id="KW-1185">Reference proteome</keyword>
<dbReference type="InterPro" id="IPR050816">
    <property type="entry name" value="Flavin-dep_Halogenase_NPB"/>
</dbReference>